<reference evidence="2 3" key="1">
    <citation type="journal article" date="2016" name="PLoS ONE">
        <title>Complete Genome Sequence and Comparative Genomics of a Novel Myxobacterium Myxococcus hansupus.</title>
        <authorList>
            <person name="Sharma G."/>
            <person name="Narwani T."/>
            <person name="Subramanian S."/>
        </authorList>
    </citation>
    <scope>NUCLEOTIDE SEQUENCE [LARGE SCALE GENOMIC DNA]</scope>
    <source>
        <strain evidence="3">mixupus</strain>
    </source>
</reference>
<evidence type="ECO:0000313" key="2">
    <source>
        <dbReference type="EMBL" id="AKQ67108.1"/>
    </source>
</evidence>
<evidence type="ECO:0000313" key="3">
    <source>
        <dbReference type="Proteomes" id="UP000009026"/>
    </source>
</evidence>
<gene>
    <name evidence="2" type="ORF">A176_004020</name>
</gene>
<dbReference type="EMBL" id="CP012109">
    <property type="protein sequence ID" value="AKQ67108.1"/>
    <property type="molecule type" value="Genomic_DNA"/>
</dbReference>
<dbReference type="RefSeq" id="WP_002639740.1">
    <property type="nucleotide sequence ID" value="NZ_CP012109.1"/>
</dbReference>
<organism evidence="2 3">
    <name type="scientific">Pseudomyxococcus hansupus</name>
    <dbReference type="NCBI Taxonomy" id="1297742"/>
    <lineage>
        <taxon>Bacteria</taxon>
        <taxon>Pseudomonadati</taxon>
        <taxon>Myxococcota</taxon>
        <taxon>Myxococcia</taxon>
        <taxon>Myxococcales</taxon>
        <taxon>Cystobacterineae</taxon>
        <taxon>Myxococcaceae</taxon>
        <taxon>Pseudomyxococcus</taxon>
    </lineage>
</organism>
<keyword evidence="1" id="KW-0472">Membrane</keyword>
<proteinExistence type="predicted"/>
<dbReference type="PATRIC" id="fig|1297742.4.peg.4063"/>
<dbReference type="Proteomes" id="UP000009026">
    <property type="component" value="Chromosome"/>
</dbReference>
<keyword evidence="3" id="KW-1185">Reference proteome</keyword>
<keyword evidence="1" id="KW-0812">Transmembrane</keyword>
<feature type="transmembrane region" description="Helical" evidence="1">
    <location>
        <begin position="6"/>
        <end position="30"/>
    </location>
</feature>
<dbReference type="STRING" id="1297742.A176_004020"/>
<dbReference type="KEGG" id="mym:A176_004020"/>
<evidence type="ECO:0000256" key="1">
    <source>
        <dbReference type="SAM" id="Phobius"/>
    </source>
</evidence>
<protein>
    <submittedName>
        <fullName evidence="2">Uncharacterized protein</fullName>
    </submittedName>
</protein>
<accession>A0A0H4WZS0</accession>
<keyword evidence="1" id="KW-1133">Transmembrane helix</keyword>
<dbReference type="AlphaFoldDB" id="A0A0H4WZS0"/>
<dbReference type="OrthoDB" id="5521949at2"/>
<sequence>MVWAWLRMVMMVAVILLPGGFPLLLAYVSFRTFRSSWRRAQAEAESGGRGVSFRDVVSTLHFKELVREARAAL</sequence>
<name>A0A0H4WZS0_9BACT</name>
<dbReference type="eggNOG" id="ENOG5031DIK">
    <property type="taxonomic scope" value="Bacteria"/>
</dbReference>